<feature type="compositionally biased region" description="Basic and acidic residues" evidence="1">
    <location>
        <begin position="252"/>
        <end position="282"/>
    </location>
</feature>
<evidence type="ECO:0000313" key="4">
    <source>
        <dbReference type="Proteomes" id="UP001497472"/>
    </source>
</evidence>
<protein>
    <recommendedName>
        <fullName evidence="2">FAM194 C-terminal domain-containing protein</fullName>
    </recommendedName>
</protein>
<feature type="compositionally biased region" description="Basic and acidic residues" evidence="1">
    <location>
        <begin position="212"/>
        <end position="230"/>
    </location>
</feature>
<evidence type="ECO:0000256" key="1">
    <source>
        <dbReference type="SAM" id="MobiDB-lite"/>
    </source>
</evidence>
<dbReference type="Pfam" id="PF14977">
    <property type="entry name" value="FAM194"/>
    <property type="match status" value="1"/>
</dbReference>
<sequence>MPWTFFVGQYKTKCYQCQKTIQRIRSLLDDVNIIRKNEVLAVCDHCKRSNFKNKCKRCEFLLERFISCSTEKQANLKDEYRSWWCSVKDTLLTILDVKKTCPHRVCFVQNSDIELKNLIDLLKSPSPTIRPCFDTFPNKEVESSVPIDEDTKKVLLGVIDDLCLDNVPCLSKGSSFSEASTCMCRYFDDRKKTDPQQMQPKMSLEMPAIQESHSEKEIRSSQHHTPELTKRLPGIVAEGKKSSELFKTAGGRIKESAGREKRSGDRRKIESRKSKVKNDESNKGLLTEDQTENKSGKRPTKNVPETKIKLDPGEELMLRLIKEHKRENQGKGRTKSAVQILKNMPKFDDLPELPVRSTATVMSESGSTLVCTPPNTLPQVMIRGVHTVPLDRHTKSKTPVKLEPLLFRRQFDTNASLSPSTKCLDSSKTEVHEHKQHSKGIIKYALSNKEFIDKGWTKLPTTRVMRKMNVYKVEPANPQFDWFKTHSHERVIYYDTGEMLAEINEDGCGGKWFYKNGDVALDFYNSQDVNNKQRYIIYECKDSGDSYVIRKPITILSCFDYLGNGIVYDHAGKVRLKYNQSEGIIIDKNIGTPSKWKWHTLNDPPVLQNVYVDNYVKSDVVMKNFIKHDDDVKEDPVKTIDEKMLAVEFDNFVKYRTTKLMQKLTPFKIKFKAVKINDYFSLRIIDQANVYVIFRCGHAALKLNIGMRLKSDEIIDTVTAEMAEVSTPYDVDFPNTRSLCNIQEILDATRMFYKTKQR</sequence>
<dbReference type="AlphaFoldDB" id="A0AAV1JZC0"/>
<gene>
    <name evidence="3" type="ORF">LNINA_LOCUS13531</name>
</gene>
<evidence type="ECO:0000259" key="2">
    <source>
        <dbReference type="Pfam" id="PF14977"/>
    </source>
</evidence>
<accession>A0AAV1JZC0</accession>
<keyword evidence="4" id="KW-1185">Reference proteome</keyword>
<name>A0AAV1JZC0_9NEOP</name>
<dbReference type="EMBL" id="CAVLEF010000279">
    <property type="protein sequence ID" value="CAK1554639.1"/>
    <property type="molecule type" value="Genomic_DNA"/>
</dbReference>
<feature type="region of interest" description="Disordered" evidence="1">
    <location>
        <begin position="208"/>
        <end position="309"/>
    </location>
</feature>
<comment type="caution">
    <text evidence="3">The sequence shown here is derived from an EMBL/GenBank/DDBJ whole genome shotgun (WGS) entry which is preliminary data.</text>
</comment>
<proteinExistence type="predicted"/>
<dbReference type="Proteomes" id="UP001497472">
    <property type="component" value="Unassembled WGS sequence"/>
</dbReference>
<reference evidence="3 4" key="1">
    <citation type="submission" date="2023-11" db="EMBL/GenBank/DDBJ databases">
        <authorList>
            <person name="Okamura Y."/>
        </authorList>
    </citation>
    <scope>NUCLEOTIDE SEQUENCE [LARGE SCALE GENOMIC DNA]</scope>
</reference>
<organism evidence="3 4">
    <name type="scientific">Leptosia nina</name>
    <dbReference type="NCBI Taxonomy" id="320188"/>
    <lineage>
        <taxon>Eukaryota</taxon>
        <taxon>Metazoa</taxon>
        <taxon>Ecdysozoa</taxon>
        <taxon>Arthropoda</taxon>
        <taxon>Hexapoda</taxon>
        <taxon>Insecta</taxon>
        <taxon>Pterygota</taxon>
        <taxon>Neoptera</taxon>
        <taxon>Endopterygota</taxon>
        <taxon>Lepidoptera</taxon>
        <taxon>Glossata</taxon>
        <taxon>Ditrysia</taxon>
        <taxon>Papilionoidea</taxon>
        <taxon>Pieridae</taxon>
        <taxon>Pierinae</taxon>
        <taxon>Leptosia</taxon>
    </lineage>
</organism>
<dbReference type="InterPro" id="IPR029281">
    <property type="entry name" value="FAM194_C"/>
</dbReference>
<evidence type="ECO:0000313" key="3">
    <source>
        <dbReference type="EMBL" id="CAK1554639.1"/>
    </source>
</evidence>
<feature type="domain" description="FAM194 C-terminal" evidence="2">
    <location>
        <begin position="491"/>
        <end position="601"/>
    </location>
</feature>